<dbReference type="RefSeq" id="WP_118103362.1">
    <property type="nucleotide sequence ID" value="NZ_CABJEU010000001.1"/>
</dbReference>
<dbReference type="GO" id="GO:0005886">
    <property type="term" value="C:plasma membrane"/>
    <property type="evidence" value="ECO:0007669"/>
    <property type="project" value="UniProtKB-SubCell"/>
</dbReference>
<evidence type="ECO:0000256" key="4">
    <source>
        <dbReference type="ARBA" id="ARBA00022989"/>
    </source>
</evidence>
<dbReference type="InterPro" id="IPR002797">
    <property type="entry name" value="Polysacc_synth"/>
</dbReference>
<feature type="transmembrane region" description="Helical" evidence="6">
    <location>
        <begin position="385"/>
        <end position="405"/>
    </location>
</feature>
<gene>
    <name evidence="7" type="ORF">DW682_04155</name>
</gene>
<keyword evidence="8" id="KW-1185">Reference proteome</keyword>
<evidence type="ECO:0000313" key="7">
    <source>
        <dbReference type="EMBL" id="RHF38877.1"/>
    </source>
</evidence>
<dbReference type="AlphaFoldDB" id="A0A414NGK8"/>
<keyword evidence="2" id="KW-1003">Cell membrane</keyword>
<evidence type="ECO:0000256" key="3">
    <source>
        <dbReference type="ARBA" id="ARBA00022692"/>
    </source>
</evidence>
<evidence type="ECO:0000256" key="5">
    <source>
        <dbReference type="ARBA" id="ARBA00023136"/>
    </source>
</evidence>
<name>A0A414NGK8_9ACTN</name>
<sequence length="522" mass="56986">MSPRAIGDKKKFVLNFVAQFSVLGSQFIISFVLTPIVLQKLGDEAYGFVGLVNNFVSYVAIVTAALNAMASRFITVSYHEGKTDDAEEYFSSVFFSNCIMAAAVLVGSVLLAANIDRLVSVAPEFVCDLRITVLLGFLNAGVSLLTVVFGVAAFIKNELFLNSIGQLLGSVLRVIFLAVLFWVASPHMWYFSVAGLAATIATGVVQIILTRRLLPELRLSPSRFNLQKVLELLRVGVWNSLQNINNLIQTGLDLLIANIFAGGAAMGLLSVAKTVPQALTSLSGSIANLFYPKMAEAYAQGNKVELVNRFDFAMRFTASFLIVPLAGFIGFGPSFYSLWLPGRTVAELSEIQLLSVLTVVTLIASALVEPLYYANTLTTKVKGSVLIAFGFSLLTLVIEFPLILFTSHDRLVVIAGVSSILMFVRHSLVQPIYCAVVIGVRKRTFFKPLIREIVVLVVLWLVYAFVDQIGICTTWASLVGIALLAAILGYTFEMYALFGKDERLVISALLRRKFGLRRINAG</sequence>
<dbReference type="PANTHER" id="PTHR30250">
    <property type="entry name" value="PST FAMILY PREDICTED COLANIC ACID TRANSPORTER"/>
    <property type="match status" value="1"/>
</dbReference>
<dbReference type="Proteomes" id="UP000283983">
    <property type="component" value="Unassembled WGS sequence"/>
</dbReference>
<feature type="transmembrane region" description="Helical" evidence="6">
    <location>
        <begin position="12"/>
        <end position="33"/>
    </location>
</feature>
<feature type="transmembrane region" description="Helical" evidence="6">
    <location>
        <begin position="190"/>
        <end position="209"/>
    </location>
</feature>
<evidence type="ECO:0000256" key="2">
    <source>
        <dbReference type="ARBA" id="ARBA00022475"/>
    </source>
</evidence>
<comment type="subcellular location">
    <subcellularLocation>
        <location evidence="1">Cell membrane</location>
        <topology evidence="1">Multi-pass membrane protein</topology>
    </subcellularLocation>
</comment>
<keyword evidence="4 6" id="KW-1133">Transmembrane helix</keyword>
<dbReference type="EMBL" id="QSLJ01000001">
    <property type="protein sequence ID" value="RHF38877.1"/>
    <property type="molecule type" value="Genomic_DNA"/>
</dbReference>
<feature type="transmembrane region" description="Helical" evidence="6">
    <location>
        <begin position="167"/>
        <end position="184"/>
    </location>
</feature>
<protein>
    <recommendedName>
        <fullName evidence="9">Polysaccharide biosynthesis protein</fullName>
    </recommendedName>
</protein>
<evidence type="ECO:0000256" key="6">
    <source>
        <dbReference type="SAM" id="Phobius"/>
    </source>
</evidence>
<accession>A0A414NGK8</accession>
<evidence type="ECO:0000256" key="1">
    <source>
        <dbReference type="ARBA" id="ARBA00004651"/>
    </source>
</evidence>
<feature type="transmembrane region" description="Helical" evidence="6">
    <location>
        <begin position="89"/>
        <end position="113"/>
    </location>
</feature>
<comment type="caution">
    <text evidence="7">The sequence shown here is derived from an EMBL/GenBank/DDBJ whole genome shotgun (WGS) entry which is preliminary data.</text>
</comment>
<feature type="transmembrane region" description="Helical" evidence="6">
    <location>
        <begin position="133"/>
        <end position="155"/>
    </location>
</feature>
<evidence type="ECO:0008006" key="9">
    <source>
        <dbReference type="Google" id="ProtNLM"/>
    </source>
</evidence>
<organism evidence="7 8">
    <name type="scientific">Collinsella intestinalis</name>
    <dbReference type="NCBI Taxonomy" id="147207"/>
    <lineage>
        <taxon>Bacteria</taxon>
        <taxon>Bacillati</taxon>
        <taxon>Actinomycetota</taxon>
        <taxon>Coriobacteriia</taxon>
        <taxon>Coriobacteriales</taxon>
        <taxon>Coriobacteriaceae</taxon>
        <taxon>Collinsella</taxon>
    </lineage>
</organism>
<evidence type="ECO:0000313" key="8">
    <source>
        <dbReference type="Proteomes" id="UP000283983"/>
    </source>
</evidence>
<dbReference type="PANTHER" id="PTHR30250:SF26">
    <property type="entry name" value="PSMA PROTEIN"/>
    <property type="match status" value="1"/>
</dbReference>
<dbReference type="InParanoid" id="A0A414NGK8"/>
<feature type="transmembrane region" description="Helical" evidence="6">
    <location>
        <begin position="45"/>
        <end position="68"/>
    </location>
</feature>
<proteinExistence type="predicted"/>
<feature type="transmembrane region" description="Helical" evidence="6">
    <location>
        <begin position="411"/>
        <end position="428"/>
    </location>
</feature>
<feature type="transmembrane region" description="Helical" evidence="6">
    <location>
        <begin position="478"/>
        <end position="498"/>
    </location>
</feature>
<dbReference type="Pfam" id="PF01943">
    <property type="entry name" value="Polysacc_synt"/>
    <property type="match status" value="1"/>
</dbReference>
<reference evidence="7 8" key="1">
    <citation type="submission" date="2018-08" db="EMBL/GenBank/DDBJ databases">
        <title>A genome reference for cultivated species of the human gut microbiota.</title>
        <authorList>
            <person name="Zou Y."/>
            <person name="Xue W."/>
            <person name="Luo G."/>
        </authorList>
    </citation>
    <scope>NUCLEOTIDE SEQUENCE [LARGE SCALE GENOMIC DNA]</scope>
    <source>
        <strain evidence="7 8">AM25-33</strain>
    </source>
</reference>
<keyword evidence="5 6" id="KW-0472">Membrane</keyword>
<feature type="transmembrane region" description="Helical" evidence="6">
    <location>
        <begin position="449"/>
        <end position="466"/>
    </location>
</feature>
<feature type="transmembrane region" description="Helical" evidence="6">
    <location>
        <begin position="318"/>
        <end position="339"/>
    </location>
</feature>
<feature type="transmembrane region" description="Helical" evidence="6">
    <location>
        <begin position="351"/>
        <end position="373"/>
    </location>
</feature>
<dbReference type="InterPro" id="IPR050833">
    <property type="entry name" value="Poly_Biosynth_Transport"/>
</dbReference>
<keyword evidence="3 6" id="KW-0812">Transmembrane</keyword>